<evidence type="ECO:0000256" key="1">
    <source>
        <dbReference type="SAM" id="MobiDB-lite"/>
    </source>
</evidence>
<name>A0A0A9G8K6_ARUDO</name>
<dbReference type="AlphaFoldDB" id="A0A0A9G8K6"/>
<dbReference type="EMBL" id="GBRH01179010">
    <property type="protein sequence ID" value="JAE18886.1"/>
    <property type="molecule type" value="Transcribed_RNA"/>
</dbReference>
<accession>A0A0A9G8K6</accession>
<reference evidence="2" key="2">
    <citation type="journal article" date="2015" name="Data Brief">
        <title>Shoot transcriptome of the giant reed, Arundo donax.</title>
        <authorList>
            <person name="Barrero R.A."/>
            <person name="Guerrero F.D."/>
            <person name="Moolhuijzen P."/>
            <person name="Goolsby J.A."/>
            <person name="Tidwell J."/>
            <person name="Bellgard S.E."/>
            <person name="Bellgard M.I."/>
        </authorList>
    </citation>
    <scope>NUCLEOTIDE SEQUENCE</scope>
    <source>
        <tissue evidence="2">Shoot tissue taken approximately 20 cm above the soil surface</tissue>
    </source>
</reference>
<organism evidence="2">
    <name type="scientific">Arundo donax</name>
    <name type="common">Giant reed</name>
    <name type="synonym">Donax arundinaceus</name>
    <dbReference type="NCBI Taxonomy" id="35708"/>
    <lineage>
        <taxon>Eukaryota</taxon>
        <taxon>Viridiplantae</taxon>
        <taxon>Streptophyta</taxon>
        <taxon>Embryophyta</taxon>
        <taxon>Tracheophyta</taxon>
        <taxon>Spermatophyta</taxon>
        <taxon>Magnoliopsida</taxon>
        <taxon>Liliopsida</taxon>
        <taxon>Poales</taxon>
        <taxon>Poaceae</taxon>
        <taxon>PACMAD clade</taxon>
        <taxon>Arundinoideae</taxon>
        <taxon>Arundineae</taxon>
        <taxon>Arundo</taxon>
    </lineage>
</organism>
<reference evidence="2" key="1">
    <citation type="submission" date="2014-09" db="EMBL/GenBank/DDBJ databases">
        <authorList>
            <person name="Magalhaes I.L.F."/>
            <person name="Oliveira U."/>
            <person name="Santos F.R."/>
            <person name="Vidigal T.H.D.A."/>
            <person name="Brescovit A.D."/>
            <person name="Santos A.J."/>
        </authorList>
    </citation>
    <scope>NUCLEOTIDE SEQUENCE</scope>
    <source>
        <tissue evidence="2">Shoot tissue taken approximately 20 cm above the soil surface</tissue>
    </source>
</reference>
<evidence type="ECO:0000313" key="2">
    <source>
        <dbReference type="EMBL" id="JAE18886.1"/>
    </source>
</evidence>
<sequence>MYPTVPAVTHGSLSSPAALPSPPPPLRSSLSRERPKSATLAVQAASRRMLGDLMSRWMMGGTA</sequence>
<feature type="region of interest" description="Disordered" evidence="1">
    <location>
        <begin position="1"/>
        <end position="38"/>
    </location>
</feature>
<proteinExistence type="predicted"/>
<protein>
    <submittedName>
        <fullName evidence="2">Uncharacterized protein</fullName>
    </submittedName>
</protein>